<comment type="caution">
    <text evidence="1">The sequence shown here is derived from an EMBL/GenBank/DDBJ whole genome shotgun (WGS) entry which is preliminary data.</text>
</comment>
<dbReference type="SUPFAM" id="SSF56784">
    <property type="entry name" value="HAD-like"/>
    <property type="match status" value="1"/>
</dbReference>
<dbReference type="Pfam" id="PF08282">
    <property type="entry name" value="Hydrolase_3"/>
    <property type="match status" value="1"/>
</dbReference>
<name>A0ABT2F3G3_9STAP</name>
<dbReference type="RefSeq" id="WP_259200617.1">
    <property type="nucleotide sequence ID" value="NZ_JANUXY010000009.1"/>
</dbReference>
<dbReference type="SFLD" id="SFLDS00003">
    <property type="entry name" value="Haloacid_Dehalogenase"/>
    <property type="match status" value="1"/>
</dbReference>
<dbReference type="GO" id="GO:0016787">
    <property type="term" value="F:hydrolase activity"/>
    <property type="evidence" value="ECO:0007669"/>
    <property type="project" value="UniProtKB-KW"/>
</dbReference>
<dbReference type="Gene3D" id="3.30.1240.10">
    <property type="match status" value="1"/>
</dbReference>
<dbReference type="SFLD" id="SFLDG01140">
    <property type="entry name" value="C2.B:_Phosphomannomutase_and_P"/>
    <property type="match status" value="1"/>
</dbReference>
<dbReference type="InterPro" id="IPR000150">
    <property type="entry name" value="Cof"/>
</dbReference>
<reference evidence="1 2" key="1">
    <citation type="journal article" date="2023" name="Int. J. Syst. Evol. Microbiol.">
        <title>Streptococcus sciuri sp. nov., Staphylococcus marylandisciuri sp. nov. and Staphylococcus americanisciuri sp. nov., isolated from faeces of eastern grey squirrel (Sciurus carolinensis).</title>
        <authorList>
            <person name="Volokhov D.V."/>
            <person name="Zagorodnyaya T.A."/>
            <person name="Furtak V.A."/>
            <person name="Nattanmai G."/>
            <person name="Randall L."/>
            <person name="Jose S."/>
            <person name="Gao Y."/>
            <person name="Eisenberg T."/>
            <person name="Delmonte P."/>
            <person name="Blom J."/>
            <person name="Mitchell K.K."/>
        </authorList>
    </citation>
    <scope>NUCLEOTIDE SEQUENCE [LARGE SCALE GENOMIC DNA]</scope>
    <source>
        <strain evidence="1 2">GRT3</strain>
    </source>
</reference>
<evidence type="ECO:0000313" key="1">
    <source>
        <dbReference type="EMBL" id="MCS4486993.1"/>
    </source>
</evidence>
<dbReference type="InterPro" id="IPR006379">
    <property type="entry name" value="HAD-SF_hydro_IIB"/>
</dbReference>
<dbReference type="Gene3D" id="3.40.50.1000">
    <property type="entry name" value="HAD superfamily/HAD-like"/>
    <property type="match status" value="1"/>
</dbReference>
<keyword evidence="1" id="KW-0378">Hydrolase</keyword>
<sequence>MQHVKAIFLDMDGTILRENNRSSDYTAEIIAQLRKTGYKVFLATGRAKEEISLLVPKTMIFDGIISSNGTIGHVGEEVLFQHGLAEASVRSIVKKAQQEGIYYEIFPFNQSRFSCKADQSWMLELIAGDKPQSVGASEWLSRHEAVEGKLTWYDAIPAGLKYSKIYMFHPDLDKIAAFRQMIKEQMETLRIEVSQSTPNNVETMAYQVNKGTGIEEMCRHFNIDIADTLVIGDSDNDRSMFKVGGVTVAMRNANDSIKALTAYETRVDNNHDGAARFLAEALLKHQL</sequence>
<accession>A0ABT2F3G3</accession>
<dbReference type="InterPro" id="IPR036412">
    <property type="entry name" value="HAD-like_sf"/>
</dbReference>
<dbReference type="InterPro" id="IPR023214">
    <property type="entry name" value="HAD_sf"/>
</dbReference>
<dbReference type="PANTHER" id="PTHR10000">
    <property type="entry name" value="PHOSPHOSERINE PHOSPHATASE"/>
    <property type="match status" value="1"/>
</dbReference>
<evidence type="ECO:0000313" key="2">
    <source>
        <dbReference type="Proteomes" id="UP001205609"/>
    </source>
</evidence>
<proteinExistence type="predicted"/>
<protein>
    <submittedName>
        <fullName evidence="1">HAD family hydrolase</fullName>
    </submittedName>
</protein>
<dbReference type="NCBIfam" id="TIGR00099">
    <property type="entry name" value="Cof-subfamily"/>
    <property type="match status" value="1"/>
</dbReference>
<gene>
    <name evidence="1" type="ORF">NXS11_08830</name>
</gene>
<organism evidence="1 2">
    <name type="scientific">Staphylococcus americanisciuri</name>
    <dbReference type="NCBI Taxonomy" id="2973940"/>
    <lineage>
        <taxon>Bacteria</taxon>
        <taxon>Bacillati</taxon>
        <taxon>Bacillota</taxon>
        <taxon>Bacilli</taxon>
        <taxon>Bacillales</taxon>
        <taxon>Staphylococcaceae</taxon>
        <taxon>Staphylococcus</taxon>
    </lineage>
</organism>
<dbReference type="Proteomes" id="UP001205609">
    <property type="component" value="Unassembled WGS sequence"/>
</dbReference>
<dbReference type="NCBIfam" id="TIGR01484">
    <property type="entry name" value="HAD-SF-IIB"/>
    <property type="match status" value="1"/>
</dbReference>
<dbReference type="PANTHER" id="PTHR10000:SF55">
    <property type="entry name" value="5-AMINO-6-(5-PHOSPHO-D-RIBITYLAMINO)URACIL PHOSPHATASE YCSE"/>
    <property type="match status" value="1"/>
</dbReference>
<keyword evidence="2" id="KW-1185">Reference proteome</keyword>
<dbReference type="EMBL" id="JANUXY010000009">
    <property type="protein sequence ID" value="MCS4486993.1"/>
    <property type="molecule type" value="Genomic_DNA"/>
</dbReference>